<protein>
    <recommendedName>
        <fullName evidence="9">gibberellin 2beta-dioxygenase</fullName>
        <ecNumber evidence="9">1.14.11.13</ecNumber>
    </recommendedName>
</protein>
<dbReference type="SUPFAM" id="SSF51197">
    <property type="entry name" value="Clavaminate synthase-like"/>
    <property type="match status" value="1"/>
</dbReference>
<dbReference type="OrthoDB" id="288590at2759"/>
<reference evidence="13" key="1">
    <citation type="submission" date="2016-06" db="EMBL/GenBank/DDBJ databases">
        <title>Parallel loss of symbiosis genes in relatives of nitrogen-fixing non-legume Parasponia.</title>
        <authorList>
            <person name="Van Velzen R."/>
            <person name="Holmer R."/>
            <person name="Bu F."/>
            <person name="Rutten L."/>
            <person name="Van Zeijl A."/>
            <person name="Liu W."/>
            <person name="Santuari L."/>
            <person name="Cao Q."/>
            <person name="Sharma T."/>
            <person name="Shen D."/>
            <person name="Roswanjaya Y."/>
            <person name="Wardhani T."/>
            <person name="Kalhor M.S."/>
            <person name="Jansen J."/>
            <person name="Van den Hoogen J."/>
            <person name="Gungor B."/>
            <person name="Hartog M."/>
            <person name="Hontelez J."/>
            <person name="Verver J."/>
            <person name="Yang W.-C."/>
            <person name="Schijlen E."/>
            <person name="Repin R."/>
            <person name="Schilthuizen M."/>
            <person name="Schranz E."/>
            <person name="Heidstra R."/>
            <person name="Miyata K."/>
            <person name="Fedorova E."/>
            <person name="Kohlen W."/>
            <person name="Bisseling T."/>
            <person name="Smit S."/>
            <person name="Geurts R."/>
        </authorList>
    </citation>
    <scope>NUCLEOTIDE SEQUENCE [LARGE SCALE GENOMIC DNA]</scope>
    <source>
        <strain evidence="13">cv. WU1-14</strain>
    </source>
</reference>
<evidence type="ECO:0000256" key="5">
    <source>
        <dbReference type="ARBA" id="ARBA00023004"/>
    </source>
</evidence>
<comment type="caution">
    <text evidence="12">The sequence shown here is derived from an EMBL/GenBank/DDBJ whole genome shotgun (WGS) entry which is preliminary data.</text>
</comment>
<dbReference type="EMBL" id="JXTB01000092">
    <property type="protein sequence ID" value="PON64894.1"/>
    <property type="molecule type" value="Genomic_DNA"/>
</dbReference>
<organism evidence="12 13">
    <name type="scientific">Parasponia andersonii</name>
    <name type="common">Sponia andersonii</name>
    <dbReference type="NCBI Taxonomy" id="3476"/>
    <lineage>
        <taxon>Eukaryota</taxon>
        <taxon>Viridiplantae</taxon>
        <taxon>Streptophyta</taxon>
        <taxon>Embryophyta</taxon>
        <taxon>Tracheophyta</taxon>
        <taxon>Spermatophyta</taxon>
        <taxon>Magnoliopsida</taxon>
        <taxon>eudicotyledons</taxon>
        <taxon>Gunneridae</taxon>
        <taxon>Pentapetalae</taxon>
        <taxon>rosids</taxon>
        <taxon>fabids</taxon>
        <taxon>Rosales</taxon>
        <taxon>Cannabaceae</taxon>
        <taxon>Parasponia</taxon>
    </lineage>
</organism>
<dbReference type="GO" id="GO:0009685">
    <property type="term" value="P:gibberellin metabolic process"/>
    <property type="evidence" value="ECO:0007669"/>
    <property type="project" value="UniProtKB-ARBA"/>
</dbReference>
<evidence type="ECO:0000256" key="8">
    <source>
        <dbReference type="ARBA" id="ARBA00061282"/>
    </source>
</evidence>
<dbReference type="InterPro" id="IPR026992">
    <property type="entry name" value="DIOX_N"/>
</dbReference>
<keyword evidence="4 10" id="KW-0560">Oxidoreductase</keyword>
<dbReference type="AlphaFoldDB" id="A0A2P5CV02"/>
<dbReference type="FunFam" id="2.60.120.330:FF:000025">
    <property type="entry name" value="Gibberellin 2-beta-dioxygenase 2"/>
    <property type="match status" value="1"/>
</dbReference>
<feature type="domain" description="Fe2OG dioxygenase" evidence="11">
    <location>
        <begin position="171"/>
        <end position="287"/>
    </location>
</feature>
<dbReference type="GO" id="GO:0046872">
    <property type="term" value="F:metal ion binding"/>
    <property type="evidence" value="ECO:0007669"/>
    <property type="project" value="UniProtKB-KW"/>
</dbReference>
<comment type="pathway">
    <text evidence="1">Hormone biosynthesis.</text>
</comment>
<dbReference type="InterPro" id="IPR044861">
    <property type="entry name" value="IPNS-like_FE2OG_OXY"/>
</dbReference>
<sequence length="344" mass="38364">MVLATPNPIPRGEKVEANIELPTIDLLGERSEVSRQIVKACEEFGFFKVVNHGVPHDIISKMEEESLSFFSKPEPQKQLAGPAKPFGYGCKTIGFNGDMGEVEYILLNANPLSIAHHSKTISNNNPTKFSSAANWYIEAVKGLACEILDLMADGLRVSDTKLFSRLIKDSDSDSLFRLNHYPNNDYCSKDRDTSSPLPPYDHSRVGFGEHSDPQILTLLRSNDVGGLQISLEDKVWVPVTPDPTAFCVNVGDVLQAITNGRFVSVRHRAIVTNSYKSRLSMAYFAAPALNALISVPKEVVTAEKPRLYRPFTWAEYKRTTYSLLLGDTRLNLFRICKDDHQVSN</sequence>
<proteinExistence type="inferred from homology"/>
<evidence type="ECO:0000256" key="9">
    <source>
        <dbReference type="ARBA" id="ARBA00066708"/>
    </source>
</evidence>
<evidence type="ECO:0000256" key="4">
    <source>
        <dbReference type="ARBA" id="ARBA00023002"/>
    </source>
</evidence>
<evidence type="ECO:0000256" key="2">
    <source>
        <dbReference type="ARBA" id="ARBA00022723"/>
    </source>
</evidence>
<accession>A0A2P5CV02</accession>
<evidence type="ECO:0000256" key="3">
    <source>
        <dbReference type="ARBA" id="ARBA00022964"/>
    </source>
</evidence>
<dbReference type="PROSITE" id="PS51471">
    <property type="entry name" value="FE2OG_OXY"/>
    <property type="match status" value="1"/>
</dbReference>
<dbReference type="EC" id="1.14.11.13" evidence="9"/>
<evidence type="ECO:0000259" key="11">
    <source>
        <dbReference type="PROSITE" id="PS51471"/>
    </source>
</evidence>
<comment type="pathway">
    <text evidence="6">Plant hormone biosynthesis; gibberellin biosynthesis.</text>
</comment>
<keyword evidence="13" id="KW-1185">Reference proteome</keyword>
<evidence type="ECO:0000256" key="6">
    <source>
        <dbReference type="ARBA" id="ARBA00037909"/>
    </source>
</evidence>
<keyword evidence="3" id="KW-0223">Dioxygenase</keyword>
<keyword evidence="2 10" id="KW-0479">Metal-binding</keyword>
<gene>
    <name evidence="12" type="primary">PanGA2OX4</name>
    <name evidence="12" type="ORF">PanWU01x14_120710</name>
</gene>
<dbReference type="Gene3D" id="2.60.120.330">
    <property type="entry name" value="B-lactam Antibiotic, Isopenicillin N Synthase, Chain"/>
    <property type="match status" value="1"/>
</dbReference>
<dbReference type="InterPro" id="IPR050231">
    <property type="entry name" value="Iron_ascorbate_oxido_reductase"/>
</dbReference>
<evidence type="ECO:0000256" key="1">
    <source>
        <dbReference type="ARBA" id="ARBA00004972"/>
    </source>
</evidence>
<dbReference type="InterPro" id="IPR027443">
    <property type="entry name" value="IPNS-like_sf"/>
</dbReference>
<dbReference type="GO" id="GO:0045543">
    <property type="term" value="F:gibberellin 2-beta-dioxygenase activity"/>
    <property type="evidence" value="ECO:0007669"/>
    <property type="project" value="UniProtKB-EC"/>
</dbReference>
<dbReference type="Proteomes" id="UP000237105">
    <property type="component" value="Unassembled WGS sequence"/>
</dbReference>
<dbReference type="Pfam" id="PF14226">
    <property type="entry name" value="DIOX_N"/>
    <property type="match status" value="1"/>
</dbReference>
<comment type="catalytic activity">
    <reaction evidence="7">
        <text>gibberellin A1 + 2-oxoglutarate + O2 = gibberellin A8 + succinate + CO2</text>
        <dbReference type="Rhea" id="RHEA:15005"/>
        <dbReference type="ChEBI" id="CHEBI:15379"/>
        <dbReference type="ChEBI" id="CHEBI:16526"/>
        <dbReference type="ChEBI" id="CHEBI:16810"/>
        <dbReference type="ChEBI" id="CHEBI:30031"/>
        <dbReference type="ChEBI" id="CHEBI:58524"/>
        <dbReference type="ChEBI" id="CHEBI:58594"/>
        <dbReference type="EC" id="1.14.11.13"/>
    </reaction>
</comment>
<dbReference type="InterPro" id="IPR005123">
    <property type="entry name" value="Oxoglu/Fe-dep_dioxygenase_dom"/>
</dbReference>
<evidence type="ECO:0000313" key="13">
    <source>
        <dbReference type="Proteomes" id="UP000237105"/>
    </source>
</evidence>
<comment type="similarity">
    <text evidence="8">Belongs to the iron/ascorbate-dependent oxidoreductase family. GA2OX subfamily.</text>
</comment>
<evidence type="ECO:0000256" key="10">
    <source>
        <dbReference type="RuleBase" id="RU003682"/>
    </source>
</evidence>
<evidence type="ECO:0000313" key="12">
    <source>
        <dbReference type="EMBL" id="PON64894.1"/>
    </source>
</evidence>
<evidence type="ECO:0000256" key="7">
    <source>
        <dbReference type="ARBA" id="ARBA00052204"/>
    </source>
</evidence>
<dbReference type="PANTHER" id="PTHR47990">
    <property type="entry name" value="2-OXOGLUTARATE (2OG) AND FE(II)-DEPENDENT OXYGENASE SUPERFAMILY PROTEIN-RELATED"/>
    <property type="match status" value="1"/>
</dbReference>
<name>A0A2P5CV02_PARAD</name>
<dbReference type="Pfam" id="PF03171">
    <property type="entry name" value="2OG-FeII_Oxy"/>
    <property type="match status" value="1"/>
</dbReference>
<dbReference type="PRINTS" id="PR00682">
    <property type="entry name" value="IPNSYNTHASE"/>
</dbReference>
<dbReference type="STRING" id="3476.A0A2P5CV02"/>
<keyword evidence="5 10" id="KW-0408">Iron</keyword>